<dbReference type="AlphaFoldDB" id="A0A7V7QLY6"/>
<evidence type="ECO:0000313" key="3">
    <source>
        <dbReference type="EMBL" id="KAB1439617.1"/>
    </source>
</evidence>
<keyword evidence="1" id="KW-0812">Transmembrane</keyword>
<keyword evidence="1" id="KW-1133">Transmembrane helix</keyword>
<keyword evidence="4" id="KW-1185">Reference proteome</keyword>
<dbReference type="Proteomes" id="UP000461768">
    <property type="component" value="Unassembled WGS sequence"/>
</dbReference>
<dbReference type="EMBL" id="WAGX01000004">
    <property type="protein sequence ID" value="KAB1439617.1"/>
    <property type="molecule type" value="Genomic_DNA"/>
</dbReference>
<feature type="domain" description="DUF4825" evidence="2">
    <location>
        <begin position="182"/>
        <end position="272"/>
    </location>
</feature>
<sequence>MKTKGNTDNLKNTKDRLLLFGLILAGIIFIAVLNFIVYANLDEAVASDKVIISNVSELENGKIFFTLESDDTVYAKDCKWQEKNQEIYITIYASRYNFFGKKNMKYDFGMNTVAKNNWLFQVRNNGITKIYYTNAKRPTEHNSQLIWEQDMNLTKVSDEVRTYVKTYPCYGNDIPGMLAEQLFEAKNPYIGDMQANNRLASVINIKKYLGDYKVSLQTKEEPYGWTFEFIDKVEQFNQKEFNETMRNYAYVLIALTDNLSQVSWTYPSEDGQEKQHVSAKEATKALEKEIKSYSKSTIAIQELLYKTGIE</sequence>
<dbReference type="Pfam" id="PF16107">
    <property type="entry name" value="DUF4825"/>
    <property type="match status" value="1"/>
</dbReference>
<keyword evidence="1" id="KW-0472">Membrane</keyword>
<feature type="transmembrane region" description="Helical" evidence="1">
    <location>
        <begin position="17"/>
        <end position="39"/>
    </location>
</feature>
<reference evidence="3 4" key="1">
    <citation type="submission" date="2019-09" db="EMBL/GenBank/DDBJ databases">
        <authorList>
            <person name="Valk L.C."/>
        </authorList>
    </citation>
    <scope>NUCLEOTIDE SEQUENCE [LARGE SCALE GENOMIC DNA]</scope>
    <source>
        <strain evidence="3">GalUA</strain>
    </source>
</reference>
<reference evidence="3 4" key="2">
    <citation type="submission" date="2020-02" db="EMBL/GenBank/DDBJ databases">
        <title>Candidatus Galacturonibacter soehngenii shows hetero-acetogenic catabolism of galacturonic acid but lacks a canonical carbon monoxide dehydrogenase/acetyl-CoA synthase complex.</title>
        <authorList>
            <person name="Diender M."/>
            <person name="Stouten G.R."/>
            <person name="Petersen J.F."/>
            <person name="Nielsen P.H."/>
            <person name="Dueholm M.S."/>
            <person name="Pronk J.T."/>
            <person name="Van Loosdrecht M.C.M."/>
        </authorList>
    </citation>
    <scope>NUCLEOTIDE SEQUENCE [LARGE SCALE GENOMIC DNA]</scope>
    <source>
        <strain evidence="3">GalUA</strain>
    </source>
</reference>
<protein>
    <submittedName>
        <fullName evidence="3">DUF4825 domain-containing protein</fullName>
    </submittedName>
</protein>
<evidence type="ECO:0000313" key="4">
    <source>
        <dbReference type="Proteomes" id="UP000461768"/>
    </source>
</evidence>
<evidence type="ECO:0000259" key="2">
    <source>
        <dbReference type="Pfam" id="PF16107"/>
    </source>
</evidence>
<dbReference type="RefSeq" id="WP_151142295.1">
    <property type="nucleotide sequence ID" value="NZ_WAGX01000004.1"/>
</dbReference>
<name>A0A7V7QLY6_9FIRM</name>
<proteinExistence type="predicted"/>
<evidence type="ECO:0000256" key="1">
    <source>
        <dbReference type="SAM" id="Phobius"/>
    </source>
</evidence>
<comment type="caution">
    <text evidence="3">The sequence shown here is derived from an EMBL/GenBank/DDBJ whole genome shotgun (WGS) entry which is preliminary data.</text>
</comment>
<organism evidence="3 4">
    <name type="scientific">Candidatus Galacturonatibacter soehngenii</name>
    <dbReference type="NCBI Taxonomy" id="2307010"/>
    <lineage>
        <taxon>Bacteria</taxon>
        <taxon>Bacillati</taxon>
        <taxon>Bacillota</taxon>
        <taxon>Clostridia</taxon>
        <taxon>Lachnospirales</taxon>
        <taxon>Lachnospiraceae</taxon>
        <taxon>Candidatus Galacturonatibacter</taxon>
    </lineage>
</organism>
<accession>A0A7V7QLY6</accession>
<dbReference type="OrthoDB" id="6194834at2"/>
<dbReference type="InterPro" id="IPR032250">
    <property type="entry name" value="DUF4825"/>
</dbReference>
<gene>
    <name evidence="3" type="ORF">F7O84_04295</name>
</gene>